<keyword evidence="4" id="KW-1185">Reference proteome</keyword>
<reference evidence="3" key="1">
    <citation type="submission" date="2023-06" db="EMBL/GenBank/DDBJ databases">
        <authorList>
            <person name="Delattre M."/>
        </authorList>
    </citation>
    <scope>NUCLEOTIDE SEQUENCE</scope>
    <source>
        <strain evidence="3">AF72</strain>
    </source>
</reference>
<accession>A0AA36CN00</accession>
<organism evidence="3 4">
    <name type="scientific">Mesorhabditis spiculigera</name>
    <dbReference type="NCBI Taxonomy" id="96644"/>
    <lineage>
        <taxon>Eukaryota</taxon>
        <taxon>Metazoa</taxon>
        <taxon>Ecdysozoa</taxon>
        <taxon>Nematoda</taxon>
        <taxon>Chromadorea</taxon>
        <taxon>Rhabditida</taxon>
        <taxon>Rhabditina</taxon>
        <taxon>Rhabditomorpha</taxon>
        <taxon>Rhabditoidea</taxon>
        <taxon>Rhabditidae</taxon>
        <taxon>Mesorhabditinae</taxon>
        <taxon>Mesorhabditis</taxon>
    </lineage>
</organism>
<evidence type="ECO:0000313" key="4">
    <source>
        <dbReference type="Proteomes" id="UP001177023"/>
    </source>
</evidence>
<dbReference type="Proteomes" id="UP001177023">
    <property type="component" value="Unassembled WGS sequence"/>
</dbReference>
<evidence type="ECO:0000313" key="3">
    <source>
        <dbReference type="EMBL" id="CAJ0572071.1"/>
    </source>
</evidence>
<keyword evidence="1" id="KW-0472">Membrane</keyword>
<proteinExistence type="predicted"/>
<evidence type="ECO:0000256" key="2">
    <source>
        <dbReference type="SAM" id="SignalP"/>
    </source>
</evidence>
<feature type="chain" id="PRO_5041393876" evidence="2">
    <location>
        <begin position="25"/>
        <end position="177"/>
    </location>
</feature>
<comment type="caution">
    <text evidence="3">The sequence shown here is derived from an EMBL/GenBank/DDBJ whole genome shotgun (WGS) entry which is preliminary data.</text>
</comment>
<dbReference type="EMBL" id="CATQJA010002590">
    <property type="protein sequence ID" value="CAJ0572071.1"/>
    <property type="molecule type" value="Genomic_DNA"/>
</dbReference>
<keyword evidence="1" id="KW-0812">Transmembrane</keyword>
<keyword evidence="1" id="KW-1133">Transmembrane helix</keyword>
<evidence type="ECO:0000256" key="1">
    <source>
        <dbReference type="SAM" id="Phobius"/>
    </source>
</evidence>
<feature type="transmembrane region" description="Helical" evidence="1">
    <location>
        <begin position="156"/>
        <end position="175"/>
    </location>
</feature>
<name>A0AA36CN00_9BILA</name>
<dbReference type="AlphaFoldDB" id="A0AA36CN00"/>
<protein>
    <submittedName>
        <fullName evidence="3">Uncharacterized protein</fullName>
    </submittedName>
</protein>
<feature type="non-terminal residue" evidence="3">
    <location>
        <position position="177"/>
    </location>
</feature>
<sequence>MSARAPVLLLLACLLGLYLHAVDAECYQCLQADPITQALLSKHPVMSEMLIGARSHASCDHAKEEWEICPRTECFHFIMEVHEQGLIYQADVRNCVPKDFLKHLEHLEGEDPEFSGTGSTMHKKNGSLEFWAIACNDPLCNGQPANEMKQQAVNGAGQPALLLALFALVIPHIFAQF</sequence>
<gene>
    <name evidence="3" type="ORF">MSPICULIGERA_LOCUS10465</name>
</gene>
<keyword evidence="2" id="KW-0732">Signal</keyword>
<feature type="signal peptide" evidence="2">
    <location>
        <begin position="1"/>
        <end position="24"/>
    </location>
</feature>